<feature type="compositionally biased region" description="Low complexity" evidence="1">
    <location>
        <begin position="122"/>
        <end position="142"/>
    </location>
</feature>
<gene>
    <name evidence="3" type="ORF">HIV01_004250</name>
</gene>
<evidence type="ECO:0000256" key="1">
    <source>
        <dbReference type="SAM" id="MobiDB-lite"/>
    </source>
</evidence>
<dbReference type="RefSeq" id="WP_200605100.1">
    <property type="nucleotide sequence ID" value="NZ_CP071517.1"/>
</dbReference>
<dbReference type="Proteomes" id="UP000663400">
    <property type="component" value="Chromosome"/>
</dbReference>
<dbReference type="Pfam" id="PF18932">
    <property type="entry name" value="DUF5681"/>
    <property type="match status" value="1"/>
</dbReference>
<evidence type="ECO:0000259" key="2">
    <source>
        <dbReference type="Pfam" id="PF18932"/>
    </source>
</evidence>
<feature type="region of interest" description="Disordered" evidence="1">
    <location>
        <begin position="1"/>
        <end position="29"/>
    </location>
</feature>
<keyword evidence="4" id="KW-1185">Reference proteome</keyword>
<dbReference type="EMBL" id="CP071517">
    <property type="protein sequence ID" value="QSX75743.1"/>
    <property type="molecule type" value="Genomic_DNA"/>
</dbReference>
<evidence type="ECO:0000313" key="3">
    <source>
        <dbReference type="EMBL" id="QSX75743.1"/>
    </source>
</evidence>
<accession>A0ABX7RC59</accession>
<reference evidence="3 4" key="1">
    <citation type="submission" date="2021-02" db="EMBL/GenBank/DDBJ databases">
        <title>Lysobacter arenosi sp. nov., isolated from soil of gangwondo yeongwol, south Korea.</title>
        <authorList>
            <person name="Kim K.R."/>
            <person name="Kim K.H."/>
            <person name="Jeon C.O."/>
        </authorList>
    </citation>
    <scope>NUCLEOTIDE SEQUENCE [LARGE SCALE GENOMIC DNA]</scope>
    <source>
        <strain evidence="3 4">R7</strain>
    </source>
</reference>
<organism evidence="3 4">
    <name type="scientific">Lysobacter arenosi</name>
    <dbReference type="NCBI Taxonomy" id="2795387"/>
    <lineage>
        <taxon>Bacteria</taxon>
        <taxon>Pseudomonadati</taxon>
        <taxon>Pseudomonadota</taxon>
        <taxon>Gammaproteobacteria</taxon>
        <taxon>Lysobacterales</taxon>
        <taxon>Lysobacteraceae</taxon>
        <taxon>Lysobacter</taxon>
    </lineage>
</organism>
<feature type="region of interest" description="Disordered" evidence="1">
    <location>
        <begin position="122"/>
        <end position="174"/>
    </location>
</feature>
<name>A0ABX7RC59_9GAMM</name>
<sequence length="174" mass="17913">MARFKKGAPSPNPRGRPKGSKSAPNLLRQDLISEDDVKEVIAKVVTMAKGGDLAAAAIVLDRTVPKLKPRVADVEDESNLAEALQAARVRAIQGAGGGVSLETLVVMSGVPPRTNDAIASSAVASLPAKPPAAATSASPSPSNTTPVRPVRLSLPATDDPINVYNPLEGGPHDY</sequence>
<protein>
    <recommendedName>
        <fullName evidence="2">DUF5681 domain-containing protein</fullName>
    </recommendedName>
</protein>
<evidence type="ECO:0000313" key="4">
    <source>
        <dbReference type="Proteomes" id="UP000663400"/>
    </source>
</evidence>
<feature type="domain" description="DUF5681" evidence="2">
    <location>
        <begin position="3"/>
        <end position="64"/>
    </location>
</feature>
<dbReference type="InterPro" id="IPR043736">
    <property type="entry name" value="DUF5681"/>
</dbReference>
<proteinExistence type="predicted"/>